<accession>A0A7C8I548</accession>
<dbReference type="EMBL" id="JAADJZ010000012">
    <property type="protein sequence ID" value="KAF2871068.1"/>
    <property type="molecule type" value="Genomic_DNA"/>
</dbReference>
<name>A0A7C8I548_9PLEO</name>
<evidence type="ECO:0000313" key="2">
    <source>
        <dbReference type="Proteomes" id="UP000481861"/>
    </source>
</evidence>
<dbReference type="AlphaFoldDB" id="A0A7C8I548"/>
<protein>
    <submittedName>
        <fullName evidence="1">Uncharacterized protein</fullName>
    </submittedName>
</protein>
<dbReference type="OrthoDB" id="3768351at2759"/>
<gene>
    <name evidence="1" type="ORF">BDV95DRAFT_494575</name>
</gene>
<evidence type="ECO:0000313" key="1">
    <source>
        <dbReference type="EMBL" id="KAF2871068.1"/>
    </source>
</evidence>
<reference evidence="1 2" key="1">
    <citation type="submission" date="2020-01" db="EMBL/GenBank/DDBJ databases">
        <authorList>
            <consortium name="DOE Joint Genome Institute"/>
            <person name="Haridas S."/>
            <person name="Albert R."/>
            <person name="Binder M."/>
            <person name="Bloem J."/>
            <person name="Labutti K."/>
            <person name="Salamov A."/>
            <person name="Andreopoulos B."/>
            <person name="Baker S.E."/>
            <person name="Barry K."/>
            <person name="Bills G."/>
            <person name="Bluhm B.H."/>
            <person name="Cannon C."/>
            <person name="Castanera R."/>
            <person name="Culley D.E."/>
            <person name="Daum C."/>
            <person name="Ezra D."/>
            <person name="Gonzalez J.B."/>
            <person name="Henrissat B."/>
            <person name="Kuo A."/>
            <person name="Liang C."/>
            <person name="Lipzen A."/>
            <person name="Lutzoni F."/>
            <person name="Magnuson J."/>
            <person name="Mondo S."/>
            <person name="Nolan M."/>
            <person name="Ohm R."/>
            <person name="Pangilinan J."/>
            <person name="Park H.-J.H."/>
            <person name="Ramirez L."/>
            <person name="Alfaro M."/>
            <person name="Sun H."/>
            <person name="Tritt A."/>
            <person name="Yoshinaga Y."/>
            <person name="Zwiers L.-H.L."/>
            <person name="Turgeon B.G."/>
            <person name="Goodwin S.B."/>
            <person name="Spatafora J.W."/>
            <person name="Crous P.W."/>
            <person name="Grigoriev I.V."/>
        </authorList>
    </citation>
    <scope>NUCLEOTIDE SEQUENCE [LARGE SCALE GENOMIC DNA]</scope>
    <source>
        <strain evidence="1 2">CBS 611.86</strain>
    </source>
</reference>
<feature type="non-terminal residue" evidence="1">
    <location>
        <position position="1"/>
    </location>
</feature>
<dbReference type="Proteomes" id="UP000481861">
    <property type="component" value="Unassembled WGS sequence"/>
</dbReference>
<comment type="caution">
    <text evidence="1">The sequence shown here is derived from an EMBL/GenBank/DDBJ whole genome shotgun (WGS) entry which is preliminary data.</text>
</comment>
<organism evidence="1 2">
    <name type="scientific">Massariosphaeria phaeospora</name>
    <dbReference type="NCBI Taxonomy" id="100035"/>
    <lineage>
        <taxon>Eukaryota</taxon>
        <taxon>Fungi</taxon>
        <taxon>Dikarya</taxon>
        <taxon>Ascomycota</taxon>
        <taxon>Pezizomycotina</taxon>
        <taxon>Dothideomycetes</taxon>
        <taxon>Pleosporomycetidae</taxon>
        <taxon>Pleosporales</taxon>
        <taxon>Pleosporales incertae sedis</taxon>
        <taxon>Massariosphaeria</taxon>
    </lineage>
</organism>
<sequence length="279" mass="31407">WNKAVCKGGELLYTIAGDERRAGNWFKLPKESGESEYQDHSELEKWGYKAAPWDNFYDLDVSLPIKKALAGLGLDTRTIQEHSNNRCMQLEHEVEVTVDGTKYTPTIAYFTTVFNPTEGVIIAWGSYGARYQGSKRKPPITVLPKLQSWSDITWLQWAEIAGKNAKNLRYVFCSPVANTEAQWLINRAFQLCGKELKTWPGVDFDMETDEGKALLSSPNGAGVAYLLFTHKRHLGRKTISRVTVFADDGKKQPRPPSLVYHIADAPPPEGEENKGVVRM</sequence>
<proteinExistence type="predicted"/>
<keyword evidence="2" id="KW-1185">Reference proteome</keyword>